<feature type="domain" description="SH3" evidence="4">
    <location>
        <begin position="1"/>
        <end position="62"/>
    </location>
</feature>
<dbReference type="GO" id="GO:0006897">
    <property type="term" value="P:endocytosis"/>
    <property type="evidence" value="ECO:0007669"/>
    <property type="project" value="TreeGrafter"/>
</dbReference>
<evidence type="ECO:0000256" key="3">
    <source>
        <dbReference type="SAM" id="MobiDB-lite"/>
    </source>
</evidence>
<evidence type="ECO:0000313" key="5">
    <source>
        <dbReference type="Proteomes" id="UP000887566"/>
    </source>
</evidence>
<dbReference type="PANTHER" id="PTHR45827:SF1">
    <property type="entry name" value="SORTING NEXIN"/>
    <property type="match status" value="1"/>
</dbReference>
<dbReference type="Pfam" id="PF14604">
    <property type="entry name" value="SH3_9"/>
    <property type="match status" value="1"/>
</dbReference>
<dbReference type="InterPro" id="IPR036028">
    <property type="entry name" value="SH3-like_dom_sf"/>
</dbReference>
<organism evidence="5 6">
    <name type="scientific">Plectus sambesii</name>
    <dbReference type="NCBI Taxonomy" id="2011161"/>
    <lineage>
        <taxon>Eukaryota</taxon>
        <taxon>Metazoa</taxon>
        <taxon>Ecdysozoa</taxon>
        <taxon>Nematoda</taxon>
        <taxon>Chromadorea</taxon>
        <taxon>Plectida</taxon>
        <taxon>Plectina</taxon>
        <taxon>Plectoidea</taxon>
        <taxon>Plectidae</taxon>
        <taxon>Plectus</taxon>
    </lineage>
</organism>
<dbReference type="Proteomes" id="UP000887566">
    <property type="component" value="Unplaced"/>
</dbReference>
<evidence type="ECO:0000256" key="1">
    <source>
        <dbReference type="ARBA" id="ARBA00022443"/>
    </source>
</evidence>
<keyword evidence="1 2" id="KW-0728">SH3 domain</keyword>
<keyword evidence="5" id="KW-1185">Reference proteome</keyword>
<dbReference type="AlphaFoldDB" id="A0A914V188"/>
<evidence type="ECO:0000313" key="6">
    <source>
        <dbReference type="WBParaSite" id="PSAMB.scaffold14169size1975.g35901.t1"/>
    </source>
</evidence>
<dbReference type="PRINTS" id="PR00452">
    <property type="entry name" value="SH3DOMAIN"/>
</dbReference>
<dbReference type="GO" id="GO:0016197">
    <property type="term" value="P:endosomal transport"/>
    <property type="evidence" value="ECO:0007669"/>
    <property type="project" value="TreeGrafter"/>
</dbReference>
<name>A0A914V188_9BILA</name>
<accession>A0A914V188</accession>
<proteinExistence type="predicted"/>
<evidence type="ECO:0000259" key="4">
    <source>
        <dbReference type="PROSITE" id="PS50002"/>
    </source>
</evidence>
<dbReference type="WBParaSite" id="PSAMB.scaffold14169size1975.g35901.t1">
    <property type="protein sequence ID" value="PSAMB.scaffold14169size1975.g35901.t1"/>
    <property type="gene ID" value="PSAMB.scaffold14169size1975.g35901"/>
</dbReference>
<dbReference type="GO" id="GO:0035091">
    <property type="term" value="F:phosphatidylinositol binding"/>
    <property type="evidence" value="ECO:0007669"/>
    <property type="project" value="TreeGrafter"/>
</dbReference>
<sequence>MALTVRVLFDFDAQEGSSELCIRTGEIVTLTRQDVGEGWWEGVNSRGQQGLFPESYVEVINPSLSVSIGDDDDDGHGKTPSSARPRAAAGNQRPLPGLIQGYPTVVVGLAVIRQPLN</sequence>
<dbReference type="GO" id="GO:0005886">
    <property type="term" value="C:plasma membrane"/>
    <property type="evidence" value="ECO:0007669"/>
    <property type="project" value="TreeGrafter"/>
</dbReference>
<evidence type="ECO:0000256" key="2">
    <source>
        <dbReference type="PROSITE-ProRule" id="PRU00192"/>
    </source>
</evidence>
<feature type="region of interest" description="Disordered" evidence="3">
    <location>
        <begin position="67"/>
        <end position="99"/>
    </location>
</feature>
<dbReference type="SMART" id="SM00326">
    <property type="entry name" value="SH3"/>
    <property type="match status" value="1"/>
</dbReference>
<dbReference type="InterPro" id="IPR001452">
    <property type="entry name" value="SH3_domain"/>
</dbReference>
<protein>
    <submittedName>
        <fullName evidence="6">SH3 domain-containing protein</fullName>
    </submittedName>
</protein>
<dbReference type="PANTHER" id="PTHR45827">
    <property type="entry name" value="SORTING NEXIN"/>
    <property type="match status" value="1"/>
</dbReference>
<dbReference type="GO" id="GO:0031410">
    <property type="term" value="C:cytoplasmic vesicle"/>
    <property type="evidence" value="ECO:0007669"/>
    <property type="project" value="TreeGrafter"/>
</dbReference>
<dbReference type="PROSITE" id="PS50002">
    <property type="entry name" value="SH3"/>
    <property type="match status" value="1"/>
</dbReference>
<dbReference type="GO" id="GO:0097320">
    <property type="term" value="P:plasma membrane tubulation"/>
    <property type="evidence" value="ECO:0007669"/>
    <property type="project" value="TreeGrafter"/>
</dbReference>
<dbReference type="Gene3D" id="2.30.30.40">
    <property type="entry name" value="SH3 Domains"/>
    <property type="match status" value="1"/>
</dbReference>
<dbReference type="SUPFAM" id="SSF50044">
    <property type="entry name" value="SH3-domain"/>
    <property type="match status" value="1"/>
</dbReference>
<reference evidence="6" key="1">
    <citation type="submission" date="2022-11" db="UniProtKB">
        <authorList>
            <consortium name="WormBaseParasite"/>
        </authorList>
    </citation>
    <scope>IDENTIFICATION</scope>
</reference>
<dbReference type="CDD" id="cd11763">
    <property type="entry name" value="SH3_SNX9_like"/>
    <property type="match status" value="1"/>
</dbReference>